<evidence type="ECO:0000256" key="2">
    <source>
        <dbReference type="SAM" id="Phobius"/>
    </source>
</evidence>
<evidence type="ECO:0000313" key="4">
    <source>
        <dbReference type="Proteomes" id="UP001172673"/>
    </source>
</evidence>
<keyword evidence="4" id="KW-1185">Reference proteome</keyword>
<dbReference type="AlphaFoldDB" id="A0AA38XGE4"/>
<evidence type="ECO:0000256" key="1">
    <source>
        <dbReference type="SAM" id="MobiDB-lite"/>
    </source>
</evidence>
<feature type="compositionally biased region" description="Basic and acidic residues" evidence="1">
    <location>
        <begin position="109"/>
        <end position="118"/>
    </location>
</feature>
<organism evidence="3 4">
    <name type="scientific">Cladophialophora chaetospira</name>
    <dbReference type="NCBI Taxonomy" id="386627"/>
    <lineage>
        <taxon>Eukaryota</taxon>
        <taxon>Fungi</taxon>
        <taxon>Dikarya</taxon>
        <taxon>Ascomycota</taxon>
        <taxon>Pezizomycotina</taxon>
        <taxon>Eurotiomycetes</taxon>
        <taxon>Chaetothyriomycetidae</taxon>
        <taxon>Chaetothyriales</taxon>
        <taxon>Herpotrichiellaceae</taxon>
        <taxon>Cladophialophora</taxon>
    </lineage>
</organism>
<protein>
    <submittedName>
        <fullName evidence="3">Uncharacterized protein</fullName>
    </submittedName>
</protein>
<feature type="region of interest" description="Disordered" evidence="1">
    <location>
        <begin position="91"/>
        <end position="126"/>
    </location>
</feature>
<feature type="transmembrane region" description="Helical" evidence="2">
    <location>
        <begin position="33"/>
        <end position="53"/>
    </location>
</feature>
<accession>A0AA38XGE4</accession>
<dbReference type="EMBL" id="JAPDRK010000004">
    <property type="protein sequence ID" value="KAJ9612912.1"/>
    <property type="molecule type" value="Genomic_DNA"/>
</dbReference>
<reference evidence="3" key="1">
    <citation type="submission" date="2022-10" db="EMBL/GenBank/DDBJ databases">
        <title>Culturing micro-colonial fungi from biological soil crusts in the Mojave desert and describing Neophaeococcomyces mojavensis, and introducing the new genera and species Taxawa tesnikishii.</title>
        <authorList>
            <person name="Kurbessoian T."/>
            <person name="Stajich J.E."/>
        </authorList>
    </citation>
    <scope>NUCLEOTIDE SEQUENCE</scope>
    <source>
        <strain evidence="3">TK_41</strain>
    </source>
</reference>
<keyword evidence="2" id="KW-1133">Transmembrane helix</keyword>
<keyword evidence="2" id="KW-0472">Membrane</keyword>
<proteinExistence type="predicted"/>
<name>A0AA38XGE4_9EURO</name>
<keyword evidence="2" id="KW-0812">Transmembrane</keyword>
<comment type="caution">
    <text evidence="3">The sequence shown here is derived from an EMBL/GenBank/DDBJ whole genome shotgun (WGS) entry which is preliminary data.</text>
</comment>
<evidence type="ECO:0000313" key="3">
    <source>
        <dbReference type="EMBL" id="KAJ9612912.1"/>
    </source>
</evidence>
<sequence>MWQSLYKRKENCVDNSEVNTCDSYTSHFLTTGVPLIIGLSLFTILAIVMTIIVRRKRALTKRQEAEKNRHIDDDIGDVEMVITGPRNPDATYKHWEARGASPDGGLEDPFERDSRMYSRDVSPVKR</sequence>
<gene>
    <name evidence="3" type="ORF">H2200_002853</name>
</gene>
<dbReference type="Proteomes" id="UP001172673">
    <property type="component" value="Unassembled WGS sequence"/>
</dbReference>